<protein>
    <submittedName>
        <fullName evidence="1">2-dehydro-3-deoxygalactonokinase</fullName>
    </submittedName>
</protein>
<comment type="caution">
    <text evidence="1">The sequence shown here is derived from an EMBL/GenBank/DDBJ whole genome shotgun (WGS) entry which is preliminary data.</text>
</comment>
<dbReference type="Pfam" id="PF05035">
    <property type="entry name" value="DGOK"/>
    <property type="match status" value="1"/>
</dbReference>
<evidence type="ECO:0000313" key="2">
    <source>
        <dbReference type="Proteomes" id="UP001279681"/>
    </source>
</evidence>
<dbReference type="InterPro" id="IPR042258">
    <property type="entry name" value="DGOK_N"/>
</dbReference>
<organism evidence="1 2">
    <name type="scientific">Candidatus Cetobacterium colombiensis</name>
    <dbReference type="NCBI Taxonomy" id="3073100"/>
    <lineage>
        <taxon>Bacteria</taxon>
        <taxon>Fusobacteriati</taxon>
        <taxon>Fusobacteriota</taxon>
        <taxon>Fusobacteriia</taxon>
        <taxon>Fusobacteriales</taxon>
        <taxon>Fusobacteriaceae</taxon>
        <taxon>Cetobacterium</taxon>
    </lineage>
</organism>
<evidence type="ECO:0000313" key="1">
    <source>
        <dbReference type="EMBL" id="MDX8337277.1"/>
    </source>
</evidence>
<sequence length="314" mass="35254">MEKRILTLDVGTTNSRIRSWVGNVLEEEIKIPIGIKSDKEILTSKIQENINILKNKKSEIEGIIASGMITSNLGLCHIDHLTLPVTLNKLAENIEKKEICGIPTYYITGIKTTQKLDELNLNDVIRGEEVEVFGILKKLQIKEECIIILPGSHNKFILVNRNHEILDFSTTISGELLEIITKNSILKNSLDASFCDELNYKFLQKGYFFSKEKGFGKALFSLRSLDLFNDLSLNEKSSYLLGIIIQQDIESLVLNKFLTKERTVIIGGAGNFVKAMDYLLKENIPDVKVKIINDNKLSSIGALEIAKVSSLINL</sequence>
<accession>A0ABU4WCN2</accession>
<dbReference type="Gene3D" id="3.30.420.310">
    <property type="entry name" value="2-keto-3-deoxy-galactonokinase, C-terminal domain"/>
    <property type="match status" value="1"/>
</dbReference>
<dbReference type="RefSeq" id="WP_256691910.1">
    <property type="nucleotide sequence ID" value="NZ_JAVIKH010000027.1"/>
</dbReference>
<gene>
    <name evidence="1" type="ORF">RFV38_12360</name>
</gene>
<dbReference type="EMBL" id="JAVIKH010000027">
    <property type="protein sequence ID" value="MDX8337277.1"/>
    <property type="molecule type" value="Genomic_DNA"/>
</dbReference>
<reference evidence="2" key="1">
    <citation type="submission" date="2023-07" db="EMBL/GenBank/DDBJ databases">
        <authorList>
            <person name="Colorado M.A."/>
            <person name="Villamil L.M."/>
            <person name="Melo J.F."/>
            <person name="Rodriguez J.A."/>
            <person name="Ruiz R.Y."/>
        </authorList>
    </citation>
    <scope>NUCLEOTIDE SEQUENCE [LARGE SCALE GENOMIC DNA]</scope>
    <source>
        <strain evidence="2">C33</strain>
    </source>
</reference>
<dbReference type="CDD" id="cd24012">
    <property type="entry name" value="ASKHA_NBD_KDGal-kinase"/>
    <property type="match status" value="1"/>
</dbReference>
<dbReference type="InterPro" id="IPR007729">
    <property type="entry name" value="DGOK"/>
</dbReference>
<name>A0ABU4WCN2_9FUSO</name>
<keyword evidence="2" id="KW-1185">Reference proteome</keyword>
<dbReference type="InterPro" id="IPR042257">
    <property type="entry name" value="DGOK_C"/>
</dbReference>
<dbReference type="Gene3D" id="3.30.420.300">
    <property type="entry name" value="2-keto-3-deoxy-galactonokinase, substrate binding domain"/>
    <property type="match status" value="1"/>
</dbReference>
<proteinExistence type="predicted"/>
<dbReference type="Proteomes" id="UP001279681">
    <property type="component" value="Unassembled WGS sequence"/>
</dbReference>